<accession>A0A101ES83</accession>
<evidence type="ECO:0000256" key="1">
    <source>
        <dbReference type="SAM" id="Coils"/>
    </source>
</evidence>
<dbReference type="Proteomes" id="UP000058636">
    <property type="component" value="Unassembled WGS sequence"/>
</dbReference>
<name>A0A101ES83_9THEM</name>
<dbReference type="OMA" id="RVYSKEH"/>
<protein>
    <submittedName>
        <fullName evidence="2">Diguanylate cyclase</fullName>
    </submittedName>
</protein>
<comment type="caution">
    <text evidence="2">The sequence shown here is derived from an EMBL/GenBank/DDBJ whole genome shotgun (WGS) entry which is preliminary data.</text>
</comment>
<dbReference type="InterPro" id="IPR000160">
    <property type="entry name" value="GGDEF_dom"/>
</dbReference>
<dbReference type="SUPFAM" id="SSF55073">
    <property type="entry name" value="Nucleotide cyclase"/>
    <property type="match status" value="1"/>
</dbReference>
<sequence>MDERTELLKRIEELEEKLRQCQQREQELEALIEEYNEVMKKQFQVFDDFFEKLGTTKMIDPLTRVYAKDHFLRLLSYQHQRAFEENTPYTIFFVKTKVSENEREKALMKIGKVLKECVRVPLDSVGRYSDDTFALFVIGVGKETAPNIEERIKNHIESIGDIEYSIAYKSYPEDFMDLEKAILDLEKAVA</sequence>
<gene>
    <name evidence="2" type="ORF">XD57_0162</name>
</gene>
<dbReference type="InterPro" id="IPR029787">
    <property type="entry name" value="Nucleotide_cyclase"/>
</dbReference>
<dbReference type="Pfam" id="PF00990">
    <property type="entry name" value="GGDEF"/>
    <property type="match status" value="1"/>
</dbReference>
<dbReference type="SMART" id="SM00267">
    <property type="entry name" value="GGDEF"/>
    <property type="match status" value="1"/>
</dbReference>
<organism evidence="2 3">
    <name type="scientific">Thermotoga petrophila</name>
    <dbReference type="NCBI Taxonomy" id="93929"/>
    <lineage>
        <taxon>Bacteria</taxon>
        <taxon>Thermotogati</taxon>
        <taxon>Thermotogota</taxon>
        <taxon>Thermotogae</taxon>
        <taxon>Thermotogales</taxon>
        <taxon>Thermotogaceae</taxon>
        <taxon>Thermotoga</taxon>
    </lineage>
</organism>
<proteinExistence type="predicted"/>
<dbReference type="PROSITE" id="PS50887">
    <property type="entry name" value="GGDEF"/>
    <property type="match status" value="1"/>
</dbReference>
<dbReference type="EMBL" id="LGFG01000006">
    <property type="protein sequence ID" value="KUK23734.1"/>
    <property type="molecule type" value="Genomic_DNA"/>
</dbReference>
<dbReference type="AlphaFoldDB" id="A0A101ES83"/>
<evidence type="ECO:0000313" key="2">
    <source>
        <dbReference type="EMBL" id="KUK23734.1"/>
    </source>
</evidence>
<feature type="coiled-coil region" evidence="1">
    <location>
        <begin position="4"/>
        <end position="41"/>
    </location>
</feature>
<keyword evidence="1" id="KW-0175">Coiled coil</keyword>
<dbReference type="Gene3D" id="3.30.70.270">
    <property type="match status" value="1"/>
</dbReference>
<dbReference type="RefSeq" id="WP_011943404.1">
    <property type="nucleotide sequence ID" value="NZ_DAITJQ010000002.1"/>
</dbReference>
<dbReference type="InterPro" id="IPR043128">
    <property type="entry name" value="Rev_trsase/Diguanyl_cyclase"/>
</dbReference>
<dbReference type="PATRIC" id="fig|93930.3.peg.745"/>
<reference evidence="2 3" key="1">
    <citation type="journal article" date="2015" name="MBio">
        <title>Genome-Resolved Metagenomic Analysis Reveals Roles for Candidate Phyla and Other Microbial Community Members in Biogeochemical Transformations in Oil Reservoirs.</title>
        <authorList>
            <person name="Hu P."/>
            <person name="Tom L."/>
            <person name="Singh A."/>
            <person name="Thomas B.C."/>
            <person name="Baker B.J."/>
            <person name="Piceno Y.M."/>
            <person name="Andersen G.L."/>
            <person name="Banfield J.F."/>
        </authorList>
    </citation>
    <scope>NUCLEOTIDE SEQUENCE [LARGE SCALE GENOMIC DNA]</scope>
    <source>
        <strain evidence="2">46_26</strain>
    </source>
</reference>
<evidence type="ECO:0000313" key="3">
    <source>
        <dbReference type="Proteomes" id="UP000058636"/>
    </source>
</evidence>